<proteinExistence type="predicted"/>
<comment type="caution">
    <text evidence="2">The sequence shown here is derived from an EMBL/GenBank/DDBJ whole genome shotgun (WGS) entry which is preliminary data.</text>
</comment>
<dbReference type="Proteomes" id="UP000828390">
    <property type="component" value="Unassembled WGS sequence"/>
</dbReference>
<protein>
    <recommendedName>
        <fullName evidence="4">MULE transposase domain-containing protein</fullName>
    </recommendedName>
</protein>
<dbReference type="AlphaFoldDB" id="A0A9D4CL14"/>
<dbReference type="EMBL" id="JAIWYP010000012">
    <property type="protein sequence ID" value="KAH3726215.1"/>
    <property type="molecule type" value="Genomic_DNA"/>
</dbReference>
<evidence type="ECO:0008006" key="4">
    <source>
        <dbReference type="Google" id="ProtNLM"/>
    </source>
</evidence>
<reference evidence="2" key="2">
    <citation type="submission" date="2020-11" db="EMBL/GenBank/DDBJ databases">
        <authorList>
            <person name="McCartney M.A."/>
            <person name="Auch B."/>
            <person name="Kono T."/>
            <person name="Mallez S."/>
            <person name="Becker A."/>
            <person name="Gohl D.M."/>
            <person name="Silverstein K.A.T."/>
            <person name="Koren S."/>
            <person name="Bechman K.B."/>
            <person name="Herman A."/>
            <person name="Abrahante J.E."/>
            <person name="Garbe J."/>
        </authorList>
    </citation>
    <scope>NUCLEOTIDE SEQUENCE</scope>
    <source>
        <strain evidence="2">Duluth1</strain>
        <tissue evidence="2">Whole animal</tissue>
    </source>
</reference>
<name>A0A9D4CL14_DREPO</name>
<accession>A0A9D4CL14</accession>
<feature type="region of interest" description="Disordered" evidence="1">
    <location>
        <begin position="20"/>
        <end position="39"/>
    </location>
</feature>
<keyword evidence="3" id="KW-1185">Reference proteome</keyword>
<evidence type="ECO:0000256" key="1">
    <source>
        <dbReference type="SAM" id="MobiDB-lite"/>
    </source>
</evidence>
<organism evidence="2 3">
    <name type="scientific">Dreissena polymorpha</name>
    <name type="common">Zebra mussel</name>
    <name type="synonym">Mytilus polymorpha</name>
    <dbReference type="NCBI Taxonomy" id="45954"/>
    <lineage>
        <taxon>Eukaryota</taxon>
        <taxon>Metazoa</taxon>
        <taxon>Spiralia</taxon>
        <taxon>Lophotrochozoa</taxon>
        <taxon>Mollusca</taxon>
        <taxon>Bivalvia</taxon>
        <taxon>Autobranchia</taxon>
        <taxon>Heteroconchia</taxon>
        <taxon>Euheterodonta</taxon>
        <taxon>Imparidentia</taxon>
        <taxon>Neoheterodontei</taxon>
        <taxon>Myida</taxon>
        <taxon>Dreissenoidea</taxon>
        <taxon>Dreissenidae</taxon>
        <taxon>Dreissena</taxon>
    </lineage>
</organism>
<evidence type="ECO:0000313" key="3">
    <source>
        <dbReference type="Proteomes" id="UP000828390"/>
    </source>
</evidence>
<gene>
    <name evidence="2" type="ORF">DPMN_052073</name>
</gene>
<evidence type="ECO:0000313" key="2">
    <source>
        <dbReference type="EMBL" id="KAH3726215.1"/>
    </source>
</evidence>
<reference evidence="2" key="1">
    <citation type="journal article" date="2019" name="bioRxiv">
        <title>The Genome of the Zebra Mussel, Dreissena polymorpha: A Resource for Invasive Species Research.</title>
        <authorList>
            <person name="McCartney M.A."/>
            <person name="Auch B."/>
            <person name="Kono T."/>
            <person name="Mallez S."/>
            <person name="Zhang Y."/>
            <person name="Obille A."/>
            <person name="Becker A."/>
            <person name="Abrahante J.E."/>
            <person name="Garbe J."/>
            <person name="Badalamenti J.P."/>
            <person name="Herman A."/>
            <person name="Mangelson H."/>
            <person name="Liachko I."/>
            <person name="Sullivan S."/>
            <person name="Sone E.D."/>
            <person name="Koren S."/>
            <person name="Silverstein K.A.T."/>
            <person name="Beckman K.B."/>
            <person name="Gohl D.M."/>
        </authorList>
    </citation>
    <scope>NUCLEOTIDE SEQUENCE</scope>
    <source>
        <strain evidence="2">Duluth1</strain>
        <tissue evidence="2">Whole animal</tissue>
    </source>
</reference>
<sequence>MLQCQTNNCHIWPTLRSKHQRRRASSFPPAPSPRTSLRKSVVRRTSLGPRVNLLNRAVNHACAHLRPKEPETLDFEVDADFINADVFLVKDIEWDSQRHFVLATDYQLNILRQAKRWFMDGTFKRSGQLFTIYAFLEREGASKRLPQVFVLMSRRTQADYALVFQAVLKPVGNVKVEDFVADFEVGKYHFKWLYYLYITFSRIAEGQASEKYY</sequence>